<name>A0A1H1WTW1_9ACTN</name>
<evidence type="ECO:0000313" key="4">
    <source>
        <dbReference type="Proteomes" id="UP000198859"/>
    </source>
</evidence>
<feature type="transmembrane region" description="Helical" evidence="1">
    <location>
        <begin position="271"/>
        <end position="289"/>
    </location>
</feature>
<keyword evidence="3" id="KW-0808">Transferase</keyword>
<dbReference type="OrthoDB" id="9796461at2"/>
<keyword evidence="1" id="KW-0472">Membrane</keyword>
<dbReference type="Proteomes" id="UP000198859">
    <property type="component" value="Chromosome I"/>
</dbReference>
<keyword evidence="4" id="KW-1185">Reference proteome</keyword>
<keyword evidence="3" id="KW-0012">Acyltransferase</keyword>
<dbReference type="Pfam" id="PF01757">
    <property type="entry name" value="Acyl_transf_3"/>
    <property type="match status" value="1"/>
</dbReference>
<protein>
    <submittedName>
        <fullName evidence="3">Peptidoglycan/LPS O-acetylase OafA/YrhL, contains acyltransferase and SGNH-hydrolase domains</fullName>
    </submittedName>
</protein>
<evidence type="ECO:0000259" key="2">
    <source>
        <dbReference type="Pfam" id="PF01757"/>
    </source>
</evidence>
<dbReference type="PANTHER" id="PTHR23028:SF53">
    <property type="entry name" value="ACYL_TRANSF_3 DOMAIN-CONTAINING PROTEIN"/>
    <property type="match status" value="1"/>
</dbReference>
<dbReference type="PANTHER" id="PTHR23028">
    <property type="entry name" value="ACETYLTRANSFERASE"/>
    <property type="match status" value="1"/>
</dbReference>
<dbReference type="GO" id="GO:0016020">
    <property type="term" value="C:membrane"/>
    <property type="evidence" value="ECO:0007669"/>
    <property type="project" value="TreeGrafter"/>
</dbReference>
<sequence length="369" mass="39736">MTATARTSPPDPAARPTLASTFDPRANSLAVLRLLLATTVALVHATELARGWRPEIASTEIGAVAVDGFFVVSGFLVTASFVRLGSLRRYAWHRALRILPAFYVCLVLTTFVLAPAISALQGAGPLAVYRGEGSALDYLVHNAGLMIRQFTIDTLPPTTPGGGNVNGALWTLFYEALCYGLVAVLGLLAVLRRRRWLVLAALAVLQAALLAQELGLFTLPVENLPRLVFVFLLGAAAHLWADRIRISRPLLLLALATFVASVLLLEDYRAVGGVAFGYVVVHAVVRLPLRQEPAYDLSYGTYIFHWPLSVLALSAGVGVLPLPLVLLVCLGTTGVAALLSWRLVEAPALRLKSATWVTRPLPGRERQRA</sequence>
<evidence type="ECO:0000256" key="1">
    <source>
        <dbReference type="SAM" id="Phobius"/>
    </source>
</evidence>
<feature type="transmembrane region" description="Helical" evidence="1">
    <location>
        <begin position="325"/>
        <end position="344"/>
    </location>
</feature>
<feature type="transmembrane region" description="Helical" evidence="1">
    <location>
        <begin position="301"/>
        <end position="319"/>
    </location>
</feature>
<feature type="domain" description="Acyltransferase 3" evidence="2">
    <location>
        <begin position="28"/>
        <end position="341"/>
    </location>
</feature>
<dbReference type="GO" id="GO:0016747">
    <property type="term" value="F:acyltransferase activity, transferring groups other than amino-acyl groups"/>
    <property type="evidence" value="ECO:0007669"/>
    <property type="project" value="InterPro"/>
</dbReference>
<feature type="transmembrane region" description="Helical" evidence="1">
    <location>
        <begin position="96"/>
        <end position="117"/>
    </location>
</feature>
<dbReference type="STRING" id="642780.SAMN04488570_3270"/>
<dbReference type="AlphaFoldDB" id="A0A1H1WTW1"/>
<feature type="transmembrane region" description="Helical" evidence="1">
    <location>
        <begin position="197"/>
        <end position="218"/>
    </location>
</feature>
<evidence type="ECO:0000313" key="3">
    <source>
        <dbReference type="EMBL" id="SDT00505.1"/>
    </source>
</evidence>
<keyword evidence="1" id="KW-0812">Transmembrane</keyword>
<feature type="transmembrane region" description="Helical" evidence="1">
    <location>
        <begin position="168"/>
        <end position="190"/>
    </location>
</feature>
<dbReference type="RefSeq" id="WP_091731829.1">
    <property type="nucleotide sequence ID" value="NZ_LT629757.1"/>
</dbReference>
<dbReference type="GO" id="GO:0009103">
    <property type="term" value="P:lipopolysaccharide biosynthetic process"/>
    <property type="evidence" value="ECO:0007669"/>
    <property type="project" value="TreeGrafter"/>
</dbReference>
<gene>
    <name evidence="3" type="ORF">SAMN04488570_3270</name>
</gene>
<dbReference type="GO" id="GO:0016787">
    <property type="term" value="F:hydrolase activity"/>
    <property type="evidence" value="ECO:0007669"/>
    <property type="project" value="UniProtKB-KW"/>
</dbReference>
<reference evidence="4" key="1">
    <citation type="submission" date="2016-10" db="EMBL/GenBank/DDBJ databases">
        <authorList>
            <person name="Varghese N."/>
            <person name="Submissions S."/>
        </authorList>
    </citation>
    <scope>NUCLEOTIDE SEQUENCE [LARGE SCALE GENOMIC DNA]</scope>
    <source>
        <strain evidence="4">DSM 22127</strain>
    </source>
</reference>
<keyword evidence="3" id="KW-0378">Hydrolase</keyword>
<dbReference type="EMBL" id="LT629757">
    <property type="protein sequence ID" value="SDT00505.1"/>
    <property type="molecule type" value="Genomic_DNA"/>
</dbReference>
<feature type="transmembrane region" description="Helical" evidence="1">
    <location>
        <begin position="224"/>
        <end position="241"/>
    </location>
</feature>
<dbReference type="InterPro" id="IPR050879">
    <property type="entry name" value="Acyltransferase_3"/>
</dbReference>
<keyword evidence="1" id="KW-1133">Transmembrane helix</keyword>
<accession>A0A1H1WTW1</accession>
<organism evidence="3 4">
    <name type="scientific">Nocardioides scoriae</name>
    <dbReference type="NCBI Taxonomy" id="642780"/>
    <lineage>
        <taxon>Bacteria</taxon>
        <taxon>Bacillati</taxon>
        <taxon>Actinomycetota</taxon>
        <taxon>Actinomycetes</taxon>
        <taxon>Propionibacteriales</taxon>
        <taxon>Nocardioidaceae</taxon>
        <taxon>Nocardioides</taxon>
    </lineage>
</organism>
<feature type="transmembrane region" description="Helical" evidence="1">
    <location>
        <begin position="61"/>
        <end position="84"/>
    </location>
</feature>
<dbReference type="InterPro" id="IPR002656">
    <property type="entry name" value="Acyl_transf_3_dom"/>
</dbReference>
<proteinExistence type="predicted"/>
<feature type="transmembrane region" description="Helical" evidence="1">
    <location>
        <begin position="248"/>
        <end position="265"/>
    </location>
</feature>